<accession>A0A4U1GR86</accession>
<feature type="domain" description="Luciferase" evidence="1">
    <location>
        <begin position="62"/>
        <end position="124"/>
    </location>
</feature>
<reference evidence="2 3" key="1">
    <citation type="submission" date="2019-04" db="EMBL/GenBank/DDBJ databases">
        <title>Pedobacter sp. RP-1-16 sp. nov., isolated from Arctic soil.</title>
        <authorList>
            <person name="Dahal R.H."/>
            <person name="Kim D.-U."/>
        </authorList>
    </citation>
    <scope>NUCLEOTIDE SEQUENCE [LARGE SCALE GENOMIC DNA]</scope>
    <source>
        <strain evidence="2 3">RP-1-16</strain>
    </source>
</reference>
<proteinExistence type="predicted"/>
<sequence length="133" mass="15496">MGFLKSVPLLPHVFDSLLKLWVFVSKSYLLDWFDEIEEEVLTWEGTSTSIHKYGGLQFNCKGKEIGHLHGNGLLDVLFTREIKQRLLNKGRIQPHHVFEKSGWISFYIKNYHDKAYAKELLQAAYQRVTQATN</sequence>
<comment type="caution">
    <text evidence="2">The sequence shown here is derived from an EMBL/GenBank/DDBJ whole genome shotgun (WGS) entry which is preliminary data.</text>
</comment>
<dbReference type="AlphaFoldDB" id="A0A4U1GR86"/>
<gene>
    <name evidence="2" type="ORF">FBD94_02675</name>
</gene>
<organism evidence="2 3">
    <name type="scientific">Pedobacter hiemivivus</name>
    <dbReference type="NCBI Taxonomy" id="2530454"/>
    <lineage>
        <taxon>Bacteria</taxon>
        <taxon>Pseudomonadati</taxon>
        <taxon>Bacteroidota</taxon>
        <taxon>Sphingobacteriia</taxon>
        <taxon>Sphingobacteriales</taxon>
        <taxon>Sphingobacteriaceae</taxon>
        <taxon>Pedobacter</taxon>
    </lineage>
</organism>
<evidence type="ECO:0000259" key="1">
    <source>
        <dbReference type="Pfam" id="PF17648"/>
    </source>
</evidence>
<dbReference type="Proteomes" id="UP000309594">
    <property type="component" value="Unassembled WGS sequence"/>
</dbReference>
<evidence type="ECO:0000313" key="2">
    <source>
        <dbReference type="EMBL" id="TKC65720.1"/>
    </source>
</evidence>
<name>A0A4U1GR86_9SPHI</name>
<protein>
    <recommendedName>
        <fullName evidence="1">Luciferase domain-containing protein</fullName>
    </recommendedName>
</protein>
<dbReference type="EMBL" id="SWDX01000001">
    <property type="protein sequence ID" value="TKC65720.1"/>
    <property type="molecule type" value="Genomic_DNA"/>
</dbReference>
<dbReference type="Pfam" id="PF17648">
    <property type="entry name" value="Luciferase"/>
    <property type="match status" value="1"/>
</dbReference>
<dbReference type="InterPro" id="IPR040841">
    <property type="entry name" value="Luciferase_dom"/>
</dbReference>
<evidence type="ECO:0000313" key="3">
    <source>
        <dbReference type="Proteomes" id="UP000309594"/>
    </source>
</evidence>